<dbReference type="STRING" id="29730.A0A0D2VJ56"/>
<accession>A0A0D2VJ56</accession>
<evidence type="ECO:0000313" key="8">
    <source>
        <dbReference type="Proteomes" id="UP000032304"/>
    </source>
</evidence>
<organism evidence="6 8">
    <name type="scientific">Gossypium raimondii</name>
    <name type="common">Peruvian cotton</name>
    <name type="synonym">Gossypium klotzschianum subsp. raimondii</name>
    <dbReference type="NCBI Taxonomy" id="29730"/>
    <lineage>
        <taxon>Eukaryota</taxon>
        <taxon>Viridiplantae</taxon>
        <taxon>Streptophyta</taxon>
        <taxon>Embryophyta</taxon>
        <taxon>Tracheophyta</taxon>
        <taxon>Spermatophyta</taxon>
        <taxon>Magnoliopsida</taxon>
        <taxon>eudicotyledons</taxon>
        <taxon>Gunneridae</taxon>
        <taxon>Pentapetalae</taxon>
        <taxon>rosids</taxon>
        <taxon>malvids</taxon>
        <taxon>Malvales</taxon>
        <taxon>Malvaceae</taxon>
        <taxon>Malvoideae</taxon>
        <taxon>Gossypium</taxon>
    </lineage>
</organism>
<evidence type="ECO:0000313" key="7">
    <source>
        <dbReference type="EMBL" id="MBA0603690.1"/>
    </source>
</evidence>
<reference evidence="7" key="3">
    <citation type="submission" date="2020-04" db="EMBL/GenBank/DDBJ databases">
        <authorList>
            <person name="Grover C.E."/>
            <person name="Arick M.A. II"/>
            <person name="Thrash A."/>
            <person name="Conover J.L."/>
            <person name="Sanders W.S."/>
            <person name="Peterson D.G."/>
            <person name="Scheffler J.A."/>
            <person name="Scheffler B.E."/>
            <person name="Wendel J.F."/>
        </authorList>
    </citation>
    <scope>NUCLEOTIDE SEQUENCE</scope>
    <source>
        <strain evidence="7">8</strain>
        <tissue evidence="7">Leaf</tissue>
    </source>
</reference>
<dbReference type="GO" id="GO:0005774">
    <property type="term" value="C:vacuolar membrane"/>
    <property type="evidence" value="ECO:0007669"/>
    <property type="project" value="TreeGrafter"/>
</dbReference>
<evidence type="ECO:0000256" key="3">
    <source>
        <dbReference type="SAM" id="Coils"/>
    </source>
</evidence>
<comment type="similarity">
    <text evidence="2">Belongs to the NET family.</text>
</comment>
<dbReference type="OrthoDB" id="1877257at2759"/>
<dbReference type="OMA" id="EMPQDPE"/>
<evidence type="ECO:0000256" key="4">
    <source>
        <dbReference type="SAM" id="MobiDB-lite"/>
    </source>
</evidence>
<evidence type="ECO:0000313" key="9">
    <source>
        <dbReference type="Proteomes" id="UP000593578"/>
    </source>
</evidence>
<dbReference type="Gramene" id="KJB83896">
    <property type="protein sequence ID" value="KJB83896"/>
    <property type="gene ID" value="B456_013G269800"/>
</dbReference>
<name>A0A0D2VJ56_GOSRA</name>
<feature type="region of interest" description="Disordered" evidence="4">
    <location>
        <begin position="132"/>
        <end position="165"/>
    </location>
</feature>
<evidence type="ECO:0000256" key="1">
    <source>
        <dbReference type="ARBA" id="ARBA00023054"/>
    </source>
</evidence>
<dbReference type="AlphaFoldDB" id="A0A0D2VJ56"/>
<feature type="coiled-coil region" evidence="3">
    <location>
        <begin position="492"/>
        <end position="533"/>
    </location>
</feature>
<dbReference type="PANTHER" id="PTHR32258:SF3">
    <property type="entry name" value="PROTEIN NETWORKED 4A"/>
    <property type="match status" value="1"/>
</dbReference>
<dbReference type="Proteomes" id="UP000032304">
    <property type="component" value="Chromosome 13"/>
</dbReference>
<dbReference type="Gene3D" id="1.10.287.1490">
    <property type="match status" value="1"/>
</dbReference>
<proteinExistence type="inferred from homology"/>
<protein>
    <recommendedName>
        <fullName evidence="5">NAB domain-containing protein</fullName>
    </recommendedName>
</protein>
<feature type="coiled-coil region" evidence="3">
    <location>
        <begin position="288"/>
        <end position="329"/>
    </location>
</feature>
<feature type="region of interest" description="Disordered" evidence="4">
    <location>
        <begin position="85"/>
        <end position="104"/>
    </location>
</feature>
<gene>
    <name evidence="6" type="ORF">B456_013G269800</name>
    <name evidence="7" type="ORF">Gorai_003827</name>
</gene>
<feature type="compositionally biased region" description="Polar residues" evidence="4">
    <location>
        <begin position="149"/>
        <end position="163"/>
    </location>
</feature>
<evidence type="ECO:0000313" key="6">
    <source>
        <dbReference type="EMBL" id="KJB83896.1"/>
    </source>
</evidence>
<dbReference type="Proteomes" id="UP000593578">
    <property type="component" value="Unassembled WGS sequence"/>
</dbReference>
<dbReference type="Pfam" id="PF07765">
    <property type="entry name" value="KIP1"/>
    <property type="match status" value="1"/>
</dbReference>
<feature type="domain" description="NAB" evidence="5">
    <location>
        <begin position="1"/>
        <end position="72"/>
    </location>
</feature>
<keyword evidence="8" id="KW-1185">Reference proteome</keyword>
<evidence type="ECO:0000259" key="5">
    <source>
        <dbReference type="PROSITE" id="PS51774"/>
    </source>
</evidence>
<dbReference type="EMBL" id="JABEZZ010000013">
    <property type="protein sequence ID" value="MBA0603690.1"/>
    <property type="molecule type" value="Genomic_DNA"/>
</dbReference>
<dbReference type="eggNOG" id="ENOG502QQTB">
    <property type="taxonomic scope" value="Eukaryota"/>
</dbReference>
<dbReference type="InterPro" id="IPR051861">
    <property type="entry name" value="NET_actin-binding_domain"/>
</dbReference>
<dbReference type="PROSITE" id="PS51774">
    <property type="entry name" value="NAB"/>
    <property type="match status" value="1"/>
</dbReference>
<sequence>MPKKKITKKWLSAEMDRRVKQMLNLIDQDADSFAKKAEMYYQKRPELVAHVEEFYRLYRTLVERNDYLKGELRRNVLLDVQSQGSGVSDNGFELPPTCPSPEQRLTRRRSGARAAGFEFFLGSSWSDMYQRGDDESSYVTDSEPESDDGSVNNYTVSSTTNLGDQGAGRKTIELEIELRETKEKLQILEDESELLARIRKYEEELKIVNRKLRLSEEKNNWLTIELQKYKQMETSESDSSEEDSVKTDTSMVQNKVDKETLHDDGKILPLEDEFNLTKEMPQDPEAEIACLKLENKQAFEKIQSLQGQLDMAQSEIRTSNTKLSILKKEVCKLQGRMAMLKDGLVSRDNEIRELKIVVSDAEMKIFNEKAQIGAKVSKLLEERSYLEEQLRDGESHARSLEEEIRNVLTEKRELEERLHDEIEALKTEIAKRGDSIKILNENLETLKSERDELKMKIDLLEEEVGYKGDQIVEMDKQLHRLRVEHGELIASAEGANKLVEEMQGKAKELEDEIERQSRAIAEAAEEKREAIRQLCFSLEHYRDGYYKLKQAFTGNKRVPILAT</sequence>
<dbReference type="KEGG" id="gra:105782714"/>
<evidence type="ECO:0000256" key="2">
    <source>
        <dbReference type="ARBA" id="ARBA00038006"/>
    </source>
</evidence>
<feature type="region of interest" description="Disordered" evidence="4">
    <location>
        <begin position="231"/>
        <end position="251"/>
    </location>
</feature>
<reference evidence="7 9" key="2">
    <citation type="journal article" date="2019" name="Genome Biol. Evol.">
        <title>Insights into the evolution of the New World diploid cottons (Gossypium, subgenus Houzingenia) based on genome sequencing.</title>
        <authorList>
            <person name="Grover C.E."/>
            <person name="Arick M.A. 2nd"/>
            <person name="Thrash A."/>
            <person name="Conover J.L."/>
            <person name="Sanders W.S."/>
            <person name="Peterson D.G."/>
            <person name="Frelichowski J.E."/>
            <person name="Scheffler J.A."/>
            <person name="Scheffler B.E."/>
            <person name="Wendel J.F."/>
        </authorList>
    </citation>
    <scope>NUCLEOTIDE SEQUENCE [LARGE SCALE GENOMIC DNA]</scope>
    <source>
        <strain evidence="7">8</strain>
        <tissue evidence="7">Leaf</tissue>
    </source>
</reference>
<dbReference type="PANTHER" id="PTHR32258">
    <property type="entry name" value="PROTEIN NETWORKED 4A"/>
    <property type="match status" value="1"/>
</dbReference>
<feature type="coiled-coil region" evidence="3">
    <location>
        <begin position="383"/>
        <end position="463"/>
    </location>
</feature>
<reference evidence="6 8" key="1">
    <citation type="journal article" date="2012" name="Nature">
        <title>Repeated polyploidization of Gossypium genomes and the evolution of spinnable cotton fibres.</title>
        <authorList>
            <person name="Paterson A.H."/>
            <person name="Wendel J.F."/>
            <person name="Gundlach H."/>
            <person name="Guo H."/>
            <person name="Jenkins J."/>
            <person name="Jin D."/>
            <person name="Llewellyn D."/>
            <person name="Showmaker K.C."/>
            <person name="Shu S."/>
            <person name="Udall J."/>
            <person name="Yoo M.J."/>
            <person name="Byers R."/>
            <person name="Chen W."/>
            <person name="Doron-Faigenboim A."/>
            <person name="Duke M.V."/>
            <person name="Gong L."/>
            <person name="Grimwood J."/>
            <person name="Grover C."/>
            <person name="Grupp K."/>
            <person name="Hu G."/>
            <person name="Lee T.H."/>
            <person name="Li J."/>
            <person name="Lin L."/>
            <person name="Liu T."/>
            <person name="Marler B.S."/>
            <person name="Page J.T."/>
            <person name="Roberts A.W."/>
            <person name="Romanel E."/>
            <person name="Sanders W.S."/>
            <person name="Szadkowski E."/>
            <person name="Tan X."/>
            <person name="Tang H."/>
            <person name="Xu C."/>
            <person name="Wang J."/>
            <person name="Wang Z."/>
            <person name="Zhang D."/>
            <person name="Zhang L."/>
            <person name="Ashrafi H."/>
            <person name="Bedon F."/>
            <person name="Bowers J.E."/>
            <person name="Brubaker C.L."/>
            <person name="Chee P.W."/>
            <person name="Das S."/>
            <person name="Gingle A.R."/>
            <person name="Haigler C.H."/>
            <person name="Harker D."/>
            <person name="Hoffmann L.V."/>
            <person name="Hovav R."/>
            <person name="Jones D.C."/>
            <person name="Lemke C."/>
            <person name="Mansoor S."/>
            <person name="ur Rahman M."/>
            <person name="Rainville L.N."/>
            <person name="Rambani A."/>
            <person name="Reddy U.K."/>
            <person name="Rong J.K."/>
            <person name="Saranga Y."/>
            <person name="Scheffler B.E."/>
            <person name="Scheffler J.A."/>
            <person name="Stelly D.M."/>
            <person name="Triplett B.A."/>
            <person name="Van Deynze A."/>
            <person name="Vaslin M.F."/>
            <person name="Waghmare V.N."/>
            <person name="Walford S.A."/>
            <person name="Wright R.J."/>
            <person name="Zaki E.A."/>
            <person name="Zhang T."/>
            <person name="Dennis E.S."/>
            <person name="Mayer K.F."/>
            <person name="Peterson D.G."/>
            <person name="Rokhsar D.S."/>
            <person name="Wang X."/>
            <person name="Schmutz J."/>
        </authorList>
    </citation>
    <scope>NUCLEOTIDE SEQUENCE [LARGE SCALE GENOMIC DNA]</scope>
</reference>
<keyword evidence="1 3" id="KW-0175">Coiled coil</keyword>
<feature type="coiled-coil region" evidence="3">
    <location>
        <begin position="171"/>
        <end position="218"/>
    </location>
</feature>
<dbReference type="EMBL" id="CM001752">
    <property type="protein sequence ID" value="KJB83896.1"/>
    <property type="molecule type" value="Genomic_DNA"/>
</dbReference>
<dbReference type="InterPro" id="IPR011684">
    <property type="entry name" value="NAB"/>
</dbReference>
<dbReference type="GO" id="GO:0003779">
    <property type="term" value="F:actin binding"/>
    <property type="evidence" value="ECO:0007669"/>
    <property type="project" value="InterPro"/>
</dbReference>